<sequence length="171" mass="19367">MGDVADMELLVRGDQEMKERSPQKEEFQDLTFKKETVGNRKGSGKTKLDRAYKWILPLMVLAGLAIIAVTVIRVYKPSTSSRIGVKPGSLPVDRGHPKFPNFNRTRPVGFQVHTAEADSLEPWLHIRLPGDIQPVLYNISFFPDFYDERGQFFGNQTLEVNTDCTLQDDAL</sequence>
<name>A0ABM1W1N4_APLCA</name>
<accession>A0ABM1W1N4</accession>
<keyword evidence="2" id="KW-1185">Reference proteome</keyword>
<dbReference type="Proteomes" id="UP000694888">
    <property type="component" value="Unplaced"/>
</dbReference>
<keyword evidence="1" id="KW-0472">Membrane</keyword>
<protein>
    <submittedName>
        <fullName evidence="3">Uncharacterized protein LOC101861634</fullName>
    </submittedName>
</protein>
<proteinExistence type="predicted"/>
<gene>
    <name evidence="3" type="primary">LOC101861634</name>
</gene>
<organism evidence="2 3">
    <name type="scientific">Aplysia californica</name>
    <name type="common">California sea hare</name>
    <dbReference type="NCBI Taxonomy" id="6500"/>
    <lineage>
        <taxon>Eukaryota</taxon>
        <taxon>Metazoa</taxon>
        <taxon>Spiralia</taxon>
        <taxon>Lophotrochozoa</taxon>
        <taxon>Mollusca</taxon>
        <taxon>Gastropoda</taxon>
        <taxon>Heterobranchia</taxon>
        <taxon>Euthyneura</taxon>
        <taxon>Tectipleura</taxon>
        <taxon>Aplysiida</taxon>
        <taxon>Aplysioidea</taxon>
        <taxon>Aplysiidae</taxon>
        <taxon>Aplysia</taxon>
    </lineage>
</organism>
<dbReference type="GeneID" id="101861634"/>
<dbReference type="RefSeq" id="XP_035828577.1">
    <property type="nucleotide sequence ID" value="XM_035972684.1"/>
</dbReference>
<evidence type="ECO:0000313" key="3">
    <source>
        <dbReference type="RefSeq" id="XP_035828577.1"/>
    </source>
</evidence>
<evidence type="ECO:0000256" key="1">
    <source>
        <dbReference type="SAM" id="Phobius"/>
    </source>
</evidence>
<feature type="transmembrane region" description="Helical" evidence="1">
    <location>
        <begin position="54"/>
        <end position="75"/>
    </location>
</feature>
<evidence type="ECO:0000313" key="2">
    <source>
        <dbReference type="Proteomes" id="UP000694888"/>
    </source>
</evidence>
<reference evidence="3" key="1">
    <citation type="submission" date="2025-08" db="UniProtKB">
        <authorList>
            <consortium name="RefSeq"/>
        </authorList>
    </citation>
    <scope>IDENTIFICATION</scope>
</reference>
<keyword evidence="1" id="KW-1133">Transmembrane helix</keyword>
<keyword evidence="1" id="KW-0812">Transmembrane</keyword>